<dbReference type="InterPro" id="IPR038084">
    <property type="entry name" value="PduO/GlcC-like_sf"/>
</dbReference>
<keyword evidence="2" id="KW-1185">Reference proteome</keyword>
<dbReference type="SUPFAM" id="SSF143744">
    <property type="entry name" value="GlcG-like"/>
    <property type="match status" value="1"/>
</dbReference>
<dbReference type="EMBL" id="CP152276">
    <property type="protein sequence ID" value="XAE44194.1"/>
    <property type="molecule type" value="Genomic_DNA"/>
</dbReference>
<proteinExistence type="predicted"/>
<sequence>MRFLSGLSLSFAASPDARRTPARGALAAACMLATGLVLSHPALSQERAMDLGTSLAFIAHAEHAAEARHAHVAIAIVDAGGNLVAFQKMDGTQLGSVRLAILKAKTAVNYLRPTADMEHALNAGNYMIATLPDTLPAGGGYPIMVNGKLIGALGLSGGEGETDATLAKEAVTRGVQTIK</sequence>
<dbReference type="PANTHER" id="PTHR34309:SF1">
    <property type="entry name" value="PROTEIN GLCG"/>
    <property type="match status" value="1"/>
</dbReference>
<organism evidence="1 2">
    <name type="scientific">Nguyenibacter vanlangensis</name>
    <dbReference type="NCBI Taxonomy" id="1216886"/>
    <lineage>
        <taxon>Bacteria</taxon>
        <taxon>Pseudomonadati</taxon>
        <taxon>Pseudomonadota</taxon>
        <taxon>Alphaproteobacteria</taxon>
        <taxon>Acetobacterales</taxon>
        <taxon>Acetobacteraceae</taxon>
        <taxon>Nguyenibacter</taxon>
    </lineage>
</organism>
<dbReference type="InterPro" id="IPR052517">
    <property type="entry name" value="GlcG_carb_metab_protein"/>
</dbReference>
<dbReference type="PANTHER" id="PTHR34309">
    <property type="entry name" value="SLR1406 PROTEIN"/>
    <property type="match status" value="1"/>
</dbReference>
<evidence type="ECO:0000313" key="1">
    <source>
        <dbReference type="EMBL" id="XAE44194.1"/>
    </source>
</evidence>
<name>A0ABZ3D8T8_9PROT</name>
<evidence type="ECO:0000313" key="2">
    <source>
        <dbReference type="Proteomes" id="UP001449795"/>
    </source>
</evidence>
<gene>
    <name evidence="1" type="ORF">AAC691_07105</name>
</gene>
<dbReference type="Proteomes" id="UP001449795">
    <property type="component" value="Chromosome"/>
</dbReference>
<dbReference type="Pfam" id="PF03928">
    <property type="entry name" value="HbpS-like"/>
    <property type="match status" value="1"/>
</dbReference>
<dbReference type="RefSeq" id="WP_342629495.1">
    <property type="nucleotide sequence ID" value="NZ_CP152276.1"/>
</dbReference>
<dbReference type="InterPro" id="IPR005624">
    <property type="entry name" value="PduO/GlcC-like"/>
</dbReference>
<reference evidence="1 2" key="1">
    <citation type="submission" date="2024-04" db="EMBL/GenBank/DDBJ databases">
        <title>Complete genome sequence of Nguyenibacter vanlangesis HBCM-1154, a strain capable of nitrogen fixation, IAA production, and phosphorus solubilization isolated from sugarcane soil.</title>
        <authorList>
            <person name="MY HANH P."/>
        </authorList>
    </citation>
    <scope>NUCLEOTIDE SEQUENCE [LARGE SCALE GENOMIC DNA]</scope>
    <source>
        <strain evidence="1 2">HBCM 1154</strain>
    </source>
</reference>
<accession>A0ABZ3D8T8</accession>
<protein>
    <submittedName>
        <fullName evidence="1">Heme-binding protein</fullName>
    </submittedName>
</protein>
<dbReference type="Gene3D" id="3.30.450.150">
    <property type="entry name" value="Haem-degrading domain"/>
    <property type="match status" value="1"/>
</dbReference>